<accession>A0A7D9KLK3</accession>
<reference evidence="1" key="1">
    <citation type="submission" date="2020-04" db="EMBL/GenBank/DDBJ databases">
        <authorList>
            <person name="Alioto T."/>
            <person name="Alioto T."/>
            <person name="Gomez Garrido J."/>
        </authorList>
    </citation>
    <scope>NUCLEOTIDE SEQUENCE</scope>
    <source>
        <strain evidence="1">A484AB</strain>
    </source>
</reference>
<dbReference type="EMBL" id="CACRXK020049766">
    <property type="protein sequence ID" value="CAB4046310.1"/>
    <property type="molecule type" value="Genomic_DNA"/>
</dbReference>
<proteinExistence type="predicted"/>
<evidence type="ECO:0000313" key="2">
    <source>
        <dbReference type="Proteomes" id="UP001152795"/>
    </source>
</evidence>
<feature type="non-terminal residue" evidence="1">
    <location>
        <position position="127"/>
    </location>
</feature>
<dbReference type="Gene3D" id="3.60.10.10">
    <property type="entry name" value="Endonuclease/exonuclease/phosphatase"/>
    <property type="match status" value="1"/>
</dbReference>
<comment type="caution">
    <text evidence="1">The sequence shown here is derived from an EMBL/GenBank/DDBJ whole genome shotgun (WGS) entry which is preliminary data.</text>
</comment>
<name>A0A7D9KLK3_PARCT</name>
<gene>
    <name evidence="1" type="ORF">PACLA_8A037018</name>
</gene>
<dbReference type="Proteomes" id="UP001152795">
    <property type="component" value="Unassembled WGS sequence"/>
</dbReference>
<evidence type="ECO:0000313" key="1">
    <source>
        <dbReference type="EMBL" id="CAB4046310.1"/>
    </source>
</evidence>
<sequence length="127" mass="14575">MEPIRKEQTLNQNQIPIQPSDLIANHYLSFHPNDQISVPSSLNIVHLNIRSLRNIVHLTEVKELVKLNNIDVLTISESWLNSSVTNREIAIDYYKIHRLDRLHKKGGGVCAYIKKNIKATVLKDLSK</sequence>
<organism evidence="1 2">
    <name type="scientific">Paramuricea clavata</name>
    <name type="common">Red gorgonian</name>
    <name type="synonym">Violescent sea-whip</name>
    <dbReference type="NCBI Taxonomy" id="317549"/>
    <lineage>
        <taxon>Eukaryota</taxon>
        <taxon>Metazoa</taxon>
        <taxon>Cnidaria</taxon>
        <taxon>Anthozoa</taxon>
        <taxon>Octocorallia</taxon>
        <taxon>Malacalcyonacea</taxon>
        <taxon>Plexauridae</taxon>
        <taxon>Paramuricea</taxon>
    </lineage>
</organism>
<protein>
    <submittedName>
        <fullName evidence="1">Uncharacterized protein</fullName>
    </submittedName>
</protein>
<dbReference type="InterPro" id="IPR036691">
    <property type="entry name" value="Endo/exonu/phosph_ase_sf"/>
</dbReference>
<dbReference type="SUPFAM" id="SSF56219">
    <property type="entry name" value="DNase I-like"/>
    <property type="match status" value="1"/>
</dbReference>
<keyword evidence="2" id="KW-1185">Reference proteome</keyword>
<dbReference type="AlphaFoldDB" id="A0A7D9KLK3"/>
<dbReference type="OrthoDB" id="8043011at2759"/>